<name>E8R8C6_DESM0</name>
<reference evidence="1 2" key="2">
    <citation type="journal article" date="2011" name="Stand. Genomic Sci.">
        <title>Complete genome sequence of Desulfurococcus mucosus type strain (O7/1).</title>
        <authorList>
            <person name="Wirth R."/>
            <person name="Chertkov O."/>
            <person name="Held B."/>
            <person name="Lapidus A."/>
            <person name="Nolan M."/>
            <person name="Lucas S."/>
            <person name="Hammon N."/>
            <person name="Deshpande S."/>
            <person name="Cheng J.F."/>
            <person name="Tapia R."/>
            <person name="Han C."/>
            <person name="Goodwin L."/>
            <person name="Pitluck S."/>
            <person name="Liolios K."/>
            <person name="Ioanna P."/>
            <person name="Ivanova N."/>
            <person name="Mavromatis K."/>
            <person name="Mikhailova N."/>
            <person name="Pati A."/>
            <person name="Chen A."/>
            <person name="Palaniappan K."/>
            <person name="Land M."/>
            <person name="Hauser L."/>
            <person name="Chang Y.J."/>
            <person name="Jeffries C.D."/>
            <person name="Bilek Y."/>
            <person name="Hader T."/>
            <person name="Rohde M."/>
            <person name="Spring S."/>
            <person name="Sikorski J."/>
            <person name="Goker M."/>
            <person name="Woyke T."/>
            <person name="Bristow J."/>
            <person name="Eisen J.A."/>
            <person name="Markowitz V."/>
            <person name="Hugenholtz P."/>
            <person name="Kyrpides N.C."/>
            <person name="Klenk H.P."/>
        </authorList>
    </citation>
    <scope>NUCLEOTIDE SEQUENCE [LARGE SCALE GENOMIC DNA]</scope>
    <source>
        <strain evidence="2">ATCC 35584 / DSM 2162 / JCM 9187 / O7/1</strain>
    </source>
</reference>
<evidence type="ECO:0000313" key="1">
    <source>
        <dbReference type="EMBL" id="ADV64752.1"/>
    </source>
</evidence>
<dbReference type="Proteomes" id="UP000001068">
    <property type="component" value="Chromosome"/>
</dbReference>
<dbReference type="EMBL" id="CP002363">
    <property type="protein sequence ID" value="ADV64752.1"/>
    <property type="molecule type" value="Genomic_DNA"/>
</dbReference>
<evidence type="ECO:0008006" key="3">
    <source>
        <dbReference type="Google" id="ProtNLM"/>
    </source>
</evidence>
<accession>E8R8C6</accession>
<gene>
    <name evidence="1" type="ordered locus">Desmu_0435</name>
</gene>
<dbReference type="AlphaFoldDB" id="E8R8C6"/>
<evidence type="ECO:0000313" key="2">
    <source>
        <dbReference type="Proteomes" id="UP000001068"/>
    </source>
</evidence>
<dbReference type="STRING" id="765177.Desmu_0435"/>
<dbReference type="eggNOG" id="arCOG10149">
    <property type="taxonomic scope" value="Archaea"/>
</dbReference>
<proteinExistence type="predicted"/>
<dbReference type="KEGG" id="dmu:Desmu_0435"/>
<reference evidence="2" key="1">
    <citation type="submission" date="2010-11" db="EMBL/GenBank/DDBJ databases">
        <title>The complete genome of Desulfurococcus mucosus DSM 2162.</title>
        <authorList>
            <consortium name="US DOE Joint Genome Institute (JGI-PGF)"/>
            <person name="Lucas S."/>
            <person name="Copeland A."/>
            <person name="Lapidus A."/>
            <person name="Bruce D."/>
            <person name="Goodwin L."/>
            <person name="Pitluck S."/>
            <person name="Kyrpides N."/>
            <person name="Mavromatis K."/>
            <person name="Pagani I."/>
            <person name="Ivanova N."/>
            <person name="Ovchinnikova G."/>
            <person name="Chertkov O."/>
            <person name="Held B."/>
            <person name="Brettin T."/>
            <person name="Detter J.C."/>
            <person name="Tapia R."/>
            <person name="Han C."/>
            <person name="Land M."/>
            <person name="Hauser L."/>
            <person name="Markowitz V."/>
            <person name="Cheng J.-F."/>
            <person name="Hugenholtz P."/>
            <person name="Woyke T."/>
            <person name="Wu D."/>
            <person name="Wirth R."/>
            <person name="Bilek Y."/>
            <person name="Hader T."/>
            <person name="Klenk H.-P."/>
            <person name="Eisen J.A."/>
        </authorList>
    </citation>
    <scope>NUCLEOTIDE SEQUENCE [LARGE SCALE GENOMIC DNA]</scope>
    <source>
        <strain evidence="2">ATCC 35584 / DSM 2162 / JCM 9187 / O7/1</strain>
    </source>
</reference>
<keyword evidence="2" id="KW-1185">Reference proteome</keyword>
<sequence length="294" mass="33443">MRGMNAYRECFKLIYNSIGGGKGIHVNRDLYGYCLELASLNKVKLQFLRSIDSRDEERRREEARYAVFLRELESVSRALKGVEHAFIKLRKPVAYVPSDIDLLLSPSSLRSAVSRLRDLGYSIIVKEPYCVTLVRKTSIVDLYVHPTIAGVIYAEGSRLLSYTETAGFNGVEVKVLERDAEAVLAVAHALYKERVYTLNDYFTVEKWLSNRSLKIAKELKALEAVSLAATLNQQVREGSIVLPYRLPMPRWITLLARKTWRDPLFTSTITKAAGYIPSKRFGRQVVSKLTRLGY</sequence>
<organism evidence="1 2">
    <name type="scientific">Desulfurococcus mucosus (strain ATCC 35584 / DSM 2162 / JCM 9187 / O7/1)</name>
    <dbReference type="NCBI Taxonomy" id="765177"/>
    <lineage>
        <taxon>Archaea</taxon>
        <taxon>Thermoproteota</taxon>
        <taxon>Thermoprotei</taxon>
        <taxon>Desulfurococcales</taxon>
        <taxon>Desulfurococcaceae</taxon>
        <taxon>Desulfurococcus</taxon>
    </lineage>
</organism>
<dbReference type="HOGENOM" id="CLU_961781_0_0_2"/>
<protein>
    <recommendedName>
        <fullName evidence="3">Nucleotidyltransferase family protein</fullName>
    </recommendedName>
</protein>